<dbReference type="SUPFAM" id="SSF51735">
    <property type="entry name" value="NAD(P)-binding Rossmann-fold domains"/>
    <property type="match status" value="1"/>
</dbReference>
<dbReference type="EMBL" id="CP159992">
    <property type="protein sequence ID" value="XCP94083.1"/>
    <property type="molecule type" value="Genomic_DNA"/>
</dbReference>
<dbReference type="AlphaFoldDB" id="A0AAU8N9J7"/>
<proteinExistence type="predicted"/>
<evidence type="ECO:0000313" key="1">
    <source>
        <dbReference type="EMBL" id="XCP94083.1"/>
    </source>
</evidence>
<sequence length="229" mass="25780">MSHPERKAMVIGATGLVGELLVRNLLEHPLYSEVRILIRRRLDLEHPALKQHVVDWAHLESQGHLFEDIDDLYCCMGTTIKKAGSQEKFREVDYHYPVRAAVLAKQYDVKQMLVISAMGANAASRVFYSRTKGEMEEALSKIGFRSLHIFRPSLILGDRGEKRLGEEFAAKVMKVLDRWMKGRAAKYRAVHASTIAQAMRNIAVVQTTGNHIYPNDVIHAVGVQGTSCV</sequence>
<protein>
    <submittedName>
        <fullName evidence="1">Oxidoreductase</fullName>
    </submittedName>
</protein>
<dbReference type="InterPro" id="IPR014843">
    <property type="entry name" value="Him1/Fmp52"/>
</dbReference>
<name>A0AAU8N9J7_9BACL</name>
<dbReference type="CDD" id="cd05250">
    <property type="entry name" value="CC3_like_SDR_a"/>
    <property type="match status" value="1"/>
</dbReference>
<reference evidence="1" key="1">
    <citation type="submission" date="2024-05" db="EMBL/GenBank/DDBJ databases">
        <title>Draft genome assemblies of 36 bacteria isolated from hibernating arctic ground squirrels.</title>
        <authorList>
            <person name="McKee H."/>
            <person name="Mullen L."/>
            <person name="Drown D.M."/>
            <person name="Duddleston K.N."/>
        </authorList>
    </citation>
    <scope>NUCLEOTIDE SEQUENCE</scope>
    <source>
        <strain evidence="1">AN1007</strain>
    </source>
</reference>
<accession>A0AAU8N9J7</accession>
<gene>
    <name evidence="1" type="ORF">ABXS70_23330</name>
</gene>
<dbReference type="Gene3D" id="3.40.50.720">
    <property type="entry name" value="NAD(P)-binding Rossmann-like Domain"/>
    <property type="match status" value="1"/>
</dbReference>
<dbReference type="PANTHER" id="PTHR14097">
    <property type="entry name" value="OXIDOREDUCTASE HTATIP2"/>
    <property type="match status" value="1"/>
</dbReference>
<dbReference type="PANTHER" id="PTHR14097:SF7">
    <property type="entry name" value="OXIDOREDUCTASE HTATIP2"/>
    <property type="match status" value="1"/>
</dbReference>
<dbReference type="RefSeq" id="WP_366291223.1">
    <property type="nucleotide sequence ID" value="NZ_CP159992.1"/>
</dbReference>
<organism evidence="1">
    <name type="scientific">Paenibacillus sp. AN1007</name>
    <dbReference type="NCBI Taxonomy" id="3151385"/>
    <lineage>
        <taxon>Bacteria</taxon>
        <taxon>Bacillati</taxon>
        <taxon>Bacillota</taxon>
        <taxon>Bacilli</taxon>
        <taxon>Bacillales</taxon>
        <taxon>Paenibacillaceae</taxon>
        <taxon>Paenibacillus</taxon>
    </lineage>
</organism>
<dbReference type="Pfam" id="PF08732">
    <property type="entry name" value="HIM1"/>
    <property type="match status" value="1"/>
</dbReference>
<dbReference type="InterPro" id="IPR036291">
    <property type="entry name" value="NAD(P)-bd_dom_sf"/>
</dbReference>